<reference evidence="8 9" key="1">
    <citation type="submission" date="2009-07" db="EMBL/GenBank/DDBJ databases">
        <authorList>
            <person name="Madupu R."/>
            <person name="Sebastian Y."/>
            <person name="Durkin A.S."/>
            <person name="Torralba M."/>
            <person name="Methe B."/>
            <person name="Sutton G.G."/>
            <person name="Strausberg R.L."/>
            <person name="Nelson K.E."/>
        </authorList>
    </citation>
    <scope>NUCLEOTIDE SEQUENCE [LARGE SCALE GENOMIC DNA]</scope>
    <source>
        <strain evidence="8 9">RM3268</strain>
    </source>
</reference>
<evidence type="ECO:0000256" key="7">
    <source>
        <dbReference type="HAMAP-Rule" id="MF_02065"/>
    </source>
</evidence>
<keyword evidence="4 7" id="KW-0472">Membrane</keyword>
<dbReference type="EC" id="4.2.2.29" evidence="7"/>
<evidence type="ECO:0000256" key="2">
    <source>
        <dbReference type="ARBA" id="ARBA00022692"/>
    </source>
</evidence>
<dbReference type="NCBIfam" id="TIGR00247">
    <property type="entry name" value="endolytic transglycosylase MltG"/>
    <property type="match status" value="1"/>
</dbReference>
<comment type="similarity">
    <text evidence="7">Belongs to the transglycosylase MltG family.</text>
</comment>
<proteinExistence type="inferred from homology"/>
<organism evidence="8 9">
    <name type="scientific">Campylobacter gracilis RM3268</name>
    <dbReference type="NCBI Taxonomy" id="553220"/>
    <lineage>
        <taxon>Bacteria</taxon>
        <taxon>Pseudomonadati</taxon>
        <taxon>Campylobacterota</taxon>
        <taxon>Epsilonproteobacteria</taxon>
        <taxon>Campylobacterales</taxon>
        <taxon>Campylobacteraceae</taxon>
        <taxon>Campylobacter</taxon>
    </lineage>
</organism>
<dbReference type="STRING" id="824.CGRAC_1126"/>
<dbReference type="Pfam" id="PF02618">
    <property type="entry name" value="YceG"/>
    <property type="match status" value="1"/>
</dbReference>
<evidence type="ECO:0000256" key="4">
    <source>
        <dbReference type="ARBA" id="ARBA00023136"/>
    </source>
</evidence>
<evidence type="ECO:0000256" key="5">
    <source>
        <dbReference type="ARBA" id="ARBA00023239"/>
    </source>
</evidence>
<dbReference type="PANTHER" id="PTHR30518:SF2">
    <property type="entry name" value="ENDOLYTIC MUREIN TRANSGLYCOSYLASE"/>
    <property type="match status" value="1"/>
</dbReference>
<keyword evidence="6 7" id="KW-0961">Cell wall biogenesis/degradation</keyword>
<keyword evidence="2 7" id="KW-0812">Transmembrane</keyword>
<dbReference type="AlphaFoldDB" id="C8PGF1"/>
<evidence type="ECO:0000256" key="1">
    <source>
        <dbReference type="ARBA" id="ARBA00022475"/>
    </source>
</evidence>
<dbReference type="eggNOG" id="COG1559">
    <property type="taxonomic scope" value="Bacteria"/>
</dbReference>
<evidence type="ECO:0000256" key="6">
    <source>
        <dbReference type="ARBA" id="ARBA00023316"/>
    </source>
</evidence>
<feature type="site" description="Important for catalytic activity" evidence="7">
    <location>
        <position position="203"/>
    </location>
</feature>
<accession>C8PGF1</accession>
<dbReference type="Proteomes" id="UP000005709">
    <property type="component" value="Unassembled WGS sequence"/>
</dbReference>
<sequence>MKFFIKLIKAACVCIELAAIVLLAVGFDLHERVGNAKTVQIGQGSSTKILSELSKSYPKFSKFDARLLSFYGGAKTGELELSGENLPKYQFLYELSIAKPVMNEIKLIPGETTIVFLKQLAKDRGLSFSELEREYNATAPFYEGFLVPETYKIGKNESEKNIIDHLISSAQKFHEGLSHELIGEYNATAWKQVLIKASVIQKEAANADEMPLVASVIDNRLAKNMRLQMDGTLNYGEFSHVKITPQRIRTDTSHYNTYLNDGLPKEPVCVVSRDAIRAALAPAKSEYLYFMRNKKTGLHDFARTQAEHERNVKAQR</sequence>
<comment type="catalytic activity">
    <reaction evidence="7">
        <text>a peptidoglycan chain = a peptidoglycan chain with N-acetyl-1,6-anhydromuramyl-[peptide] at the reducing end + a peptidoglycan chain with N-acetylglucosamine at the non-reducing end.</text>
        <dbReference type="EC" id="4.2.2.29"/>
    </reaction>
</comment>
<dbReference type="HAMAP" id="MF_02065">
    <property type="entry name" value="MltG"/>
    <property type="match status" value="1"/>
</dbReference>
<name>C8PGF1_9BACT</name>
<dbReference type="GO" id="GO:0009252">
    <property type="term" value="P:peptidoglycan biosynthetic process"/>
    <property type="evidence" value="ECO:0007669"/>
    <property type="project" value="UniProtKB-UniRule"/>
</dbReference>
<dbReference type="RefSeq" id="WP_005870522.1">
    <property type="nucleotide sequence ID" value="NZ_ACYG01000019.1"/>
</dbReference>
<dbReference type="GO" id="GO:0005886">
    <property type="term" value="C:plasma membrane"/>
    <property type="evidence" value="ECO:0007669"/>
    <property type="project" value="UniProtKB-UniRule"/>
</dbReference>
<evidence type="ECO:0000256" key="3">
    <source>
        <dbReference type="ARBA" id="ARBA00022989"/>
    </source>
</evidence>
<evidence type="ECO:0000313" key="9">
    <source>
        <dbReference type="Proteomes" id="UP000005709"/>
    </source>
</evidence>
<dbReference type="PANTHER" id="PTHR30518">
    <property type="entry name" value="ENDOLYTIC MUREIN TRANSGLYCOSYLASE"/>
    <property type="match status" value="1"/>
</dbReference>
<keyword evidence="3 7" id="KW-1133">Transmembrane helix</keyword>
<dbReference type="Gene3D" id="3.30.160.60">
    <property type="entry name" value="Classic Zinc Finger"/>
    <property type="match status" value="1"/>
</dbReference>
<evidence type="ECO:0000313" key="8">
    <source>
        <dbReference type="EMBL" id="EEV18189.1"/>
    </source>
</evidence>
<keyword evidence="1 7" id="KW-1003">Cell membrane</keyword>
<dbReference type="InterPro" id="IPR003770">
    <property type="entry name" value="MLTG-like"/>
</dbReference>
<dbReference type="GO" id="GO:0008932">
    <property type="term" value="F:lytic endotransglycosylase activity"/>
    <property type="evidence" value="ECO:0007669"/>
    <property type="project" value="UniProtKB-UniRule"/>
</dbReference>
<comment type="function">
    <text evidence="7">Functions as a peptidoglycan terminase that cleaves nascent peptidoglycan strands endolytically to terminate their elongation.</text>
</comment>
<keyword evidence="9" id="KW-1185">Reference proteome</keyword>
<keyword evidence="5 7" id="KW-0456">Lyase</keyword>
<gene>
    <name evidence="7" type="primary">mltG</name>
    <name evidence="8" type="ORF">CAMGR0001_0944</name>
</gene>
<dbReference type="EMBL" id="ACYG01000019">
    <property type="protein sequence ID" value="EEV18189.1"/>
    <property type="molecule type" value="Genomic_DNA"/>
</dbReference>
<comment type="caution">
    <text evidence="8">The sequence shown here is derived from an EMBL/GenBank/DDBJ whole genome shotgun (WGS) entry which is preliminary data.</text>
</comment>
<dbReference type="GO" id="GO:0071555">
    <property type="term" value="P:cell wall organization"/>
    <property type="evidence" value="ECO:0007669"/>
    <property type="project" value="UniProtKB-KW"/>
</dbReference>
<dbReference type="OrthoDB" id="9814591at2"/>
<protein>
    <recommendedName>
        <fullName evidence="7">Endolytic murein transglycosylase</fullName>
        <ecNumber evidence="7">4.2.2.29</ecNumber>
    </recommendedName>
    <alternativeName>
        <fullName evidence="7">Peptidoglycan lytic transglycosylase</fullName>
    </alternativeName>
    <alternativeName>
        <fullName evidence="7">Peptidoglycan polymerization terminase</fullName>
    </alternativeName>
</protein>